<proteinExistence type="predicted"/>
<feature type="transmembrane region" description="Helical" evidence="1">
    <location>
        <begin position="91"/>
        <end position="116"/>
    </location>
</feature>
<dbReference type="Proteomes" id="UP000613582">
    <property type="component" value="Unassembled WGS sequence"/>
</dbReference>
<reference evidence="3" key="2">
    <citation type="submission" date="2020-09" db="EMBL/GenBank/DDBJ databases">
        <authorList>
            <person name="Sun Q."/>
            <person name="Zhou Y."/>
        </authorList>
    </citation>
    <scope>NUCLEOTIDE SEQUENCE</scope>
    <source>
        <strain evidence="3">CGMCC 1.12921</strain>
    </source>
</reference>
<keyword evidence="1" id="KW-0472">Membrane</keyword>
<feature type="transmembrane region" description="Helical" evidence="1">
    <location>
        <begin position="26"/>
        <end position="47"/>
    </location>
</feature>
<protein>
    <submittedName>
        <fullName evidence="3">LytTr DNA-binding domain protein</fullName>
    </submittedName>
</protein>
<gene>
    <name evidence="3" type="ORF">GCM10011342_27190</name>
</gene>
<evidence type="ECO:0000259" key="2">
    <source>
        <dbReference type="PROSITE" id="PS50930"/>
    </source>
</evidence>
<keyword evidence="3" id="KW-0238">DNA-binding</keyword>
<dbReference type="InterPro" id="IPR007492">
    <property type="entry name" value="LytTR_DNA-bd_dom"/>
</dbReference>
<dbReference type="RefSeq" id="WP_188157891.1">
    <property type="nucleotide sequence ID" value="NZ_BMGH01000001.1"/>
</dbReference>
<evidence type="ECO:0000313" key="3">
    <source>
        <dbReference type="EMBL" id="GGD16987.1"/>
    </source>
</evidence>
<feature type="transmembrane region" description="Helical" evidence="1">
    <location>
        <begin position="59"/>
        <end position="79"/>
    </location>
</feature>
<keyword evidence="1" id="KW-1133">Transmembrane helix</keyword>
<organism evidence="3 4">
    <name type="scientific">Aquisalinus flavus</name>
    <dbReference type="NCBI Taxonomy" id="1526572"/>
    <lineage>
        <taxon>Bacteria</taxon>
        <taxon>Pseudomonadati</taxon>
        <taxon>Pseudomonadota</taxon>
        <taxon>Alphaproteobacteria</taxon>
        <taxon>Parvularculales</taxon>
        <taxon>Parvularculaceae</taxon>
        <taxon>Aquisalinus</taxon>
    </lineage>
</organism>
<keyword evidence="4" id="KW-1185">Reference proteome</keyword>
<accession>A0A8J2V289</accession>
<dbReference type="SMART" id="SM00850">
    <property type="entry name" value="LytTR"/>
    <property type="match status" value="1"/>
</dbReference>
<sequence length="270" mass="28991">MQEPQAATQGTSGARKSTFTLSIDRAILLDIAIAAGAIAFLTYLGPFGTKAQLTLLPRLIYWAFAVGAGYAGAGLHDRFVRPMVIRRLGRIAGAVMKIIPVTLSAMACVIVLEIIFREPIPAWALLSAATRVLVIALAISGVASLGNLRNRATAAPNDAPCPRLSSFREKLPAGLRRAAIHAIAAEDHYIRVFTGAGDALIAGRFADAMDAVRTLKGSRTHRSWWAADEAVEALEKNAGRWQLKLAGGITVPVSRNYRADIRARGWDRRG</sequence>
<evidence type="ECO:0000313" key="4">
    <source>
        <dbReference type="Proteomes" id="UP000613582"/>
    </source>
</evidence>
<dbReference type="PROSITE" id="PS50930">
    <property type="entry name" value="HTH_LYTTR"/>
    <property type="match status" value="1"/>
</dbReference>
<dbReference type="Pfam" id="PF04397">
    <property type="entry name" value="LytTR"/>
    <property type="match status" value="1"/>
</dbReference>
<feature type="transmembrane region" description="Helical" evidence="1">
    <location>
        <begin position="122"/>
        <end position="143"/>
    </location>
</feature>
<feature type="domain" description="HTH LytTR-type" evidence="2">
    <location>
        <begin position="175"/>
        <end position="267"/>
    </location>
</feature>
<comment type="caution">
    <text evidence="3">The sequence shown here is derived from an EMBL/GenBank/DDBJ whole genome shotgun (WGS) entry which is preliminary data.</text>
</comment>
<reference evidence="3" key="1">
    <citation type="journal article" date="2014" name="Int. J. Syst. Evol. Microbiol.">
        <title>Complete genome sequence of Corynebacterium casei LMG S-19264T (=DSM 44701T), isolated from a smear-ripened cheese.</title>
        <authorList>
            <consortium name="US DOE Joint Genome Institute (JGI-PGF)"/>
            <person name="Walter F."/>
            <person name="Albersmeier A."/>
            <person name="Kalinowski J."/>
            <person name="Ruckert C."/>
        </authorList>
    </citation>
    <scope>NUCLEOTIDE SEQUENCE</scope>
    <source>
        <strain evidence="3">CGMCC 1.12921</strain>
    </source>
</reference>
<dbReference type="EMBL" id="BMGH01000001">
    <property type="protein sequence ID" value="GGD16987.1"/>
    <property type="molecule type" value="Genomic_DNA"/>
</dbReference>
<dbReference type="GO" id="GO:0003677">
    <property type="term" value="F:DNA binding"/>
    <property type="evidence" value="ECO:0007669"/>
    <property type="project" value="UniProtKB-KW"/>
</dbReference>
<evidence type="ECO:0000256" key="1">
    <source>
        <dbReference type="SAM" id="Phobius"/>
    </source>
</evidence>
<dbReference type="AlphaFoldDB" id="A0A8J2V289"/>
<keyword evidence="1" id="KW-0812">Transmembrane</keyword>
<name>A0A8J2V289_9PROT</name>